<gene>
    <name evidence="3" type="ORF">LSH36_626g01004</name>
</gene>
<keyword evidence="1" id="KW-0732">Signal</keyword>
<dbReference type="PANTHER" id="PTHR19143:SF394">
    <property type="entry name" value="ANGIOPOIETIN-RELATED PROTEIN 3-LIKE"/>
    <property type="match status" value="1"/>
</dbReference>
<evidence type="ECO:0000256" key="1">
    <source>
        <dbReference type="SAM" id="SignalP"/>
    </source>
</evidence>
<proteinExistence type="predicted"/>
<comment type="caution">
    <text evidence="3">The sequence shown here is derived from an EMBL/GenBank/DDBJ whole genome shotgun (WGS) entry which is preliminary data.</text>
</comment>
<dbReference type="NCBIfam" id="NF040941">
    <property type="entry name" value="GGGWT_bact"/>
    <property type="match status" value="1"/>
</dbReference>
<dbReference type="InterPro" id="IPR036056">
    <property type="entry name" value="Fibrinogen-like_C"/>
</dbReference>
<organism evidence="3 4">
    <name type="scientific">Paralvinella palmiformis</name>
    <dbReference type="NCBI Taxonomy" id="53620"/>
    <lineage>
        <taxon>Eukaryota</taxon>
        <taxon>Metazoa</taxon>
        <taxon>Spiralia</taxon>
        <taxon>Lophotrochozoa</taxon>
        <taxon>Annelida</taxon>
        <taxon>Polychaeta</taxon>
        <taxon>Sedentaria</taxon>
        <taxon>Canalipalpata</taxon>
        <taxon>Terebellida</taxon>
        <taxon>Terebelliformia</taxon>
        <taxon>Alvinellidae</taxon>
        <taxon>Paralvinella</taxon>
    </lineage>
</organism>
<feature type="chain" id="PRO_5042058410" description="Fibrinogen C-terminal domain-containing protein" evidence="1">
    <location>
        <begin position="21"/>
        <end position="375"/>
    </location>
</feature>
<protein>
    <recommendedName>
        <fullName evidence="2">Fibrinogen C-terminal domain-containing protein</fullName>
    </recommendedName>
</protein>
<dbReference type="Proteomes" id="UP001208570">
    <property type="component" value="Unassembled WGS sequence"/>
</dbReference>
<evidence type="ECO:0000313" key="3">
    <source>
        <dbReference type="EMBL" id="KAK2146178.1"/>
    </source>
</evidence>
<name>A0AAD9J4D8_9ANNE</name>
<evidence type="ECO:0000313" key="4">
    <source>
        <dbReference type="Proteomes" id="UP001208570"/>
    </source>
</evidence>
<dbReference type="EMBL" id="JAODUP010000626">
    <property type="protein sequence ID" value="KAK2146178.1"/>
    <property type="molecule type" value="Genomic_DNA"/>
</dbReference>
<dbReference type="GO" id="GO:0005615">
    <property type="term" value="C:extracellular space"/>
    <property type="evidence" value="ECO:0007669"/>
    <property type="project" value="TreeGrafter"/>
</dbReference>
<dbReference type="PROSITE" id="PS51406">
    <property type="entry name" value="FIBRINOGEN_C_2"/>
    <property type="match status" value="1"/>
</dbReference>
<dbReference type="SMART" id="SM00186">
    <property type="entry name" value="FBG"/>
    <property type="match status" value="1"/>
</dbReference>
<dbReference type="AlphaFoldDB" id="A0AAD9J4D8"/>
<dbReference type="Gene3D" id="3.90.215.10">
    <property type="entry name" value="Gamma Fibrinogen, chain A, domain 1"/>
    <property type="match status" value="1"/>
</dbReference>
<dbReference type="InterPro" id="IPR050373">
    <property type="entry name" value="Fibrinogen_C-term_domain"/>
</dbReference>
<dbReference type="InterPro" id="IPR002181">
    <property type="entry name" value="Fibrinogen_a/b/g_C_dom"/>
</dbReference>
<dbReference type="SUPFAM" id="SSF56496">
    <property type="entry name" value="Fibrinogen C-terminal domain-like"/>
    <property type="match status" value="1"/>
</dbReference>
<accession>A0AAD9J4D8</accession>
<dbReference type="InterPro" id="IPR014716">
    <property type="entry name" value="Fibrinogen_a/b/g_C_1"/>
</dbReference>
<feature type="domain" description="Fibrinogen C-terminal" evidence="2">
    <location>
        <begin position="145"/>
        <end position="375"/>
    </location>
</feature>
<evidence type="ECO:0000259" key="2">
    <source>
        <dbReference type="PROSITE" id="PS51406"/>
    </source>
</evidence>
<reference evidence="3" key="1">
    <citation type="journal article" date="2023" name="Mol. Biol. Evol.">
        <title>Third-Generation Sequencing Reveals the Adaptive Role of the Epigenome in Three Deep-Sea Polychaetes.</title>
        <authorList>
            <person name="Perez M."/>
            <person name="Aroh O."/>
            <person name="Sun Y."/>
            <person name="Lan Y."/>
            <person name="Juniper S.K."/>
            <person name="Young C.R."/>
            <person name="Angers B."/>
            <person name="Qian P.Y."/>
        </authorList>
    </citation>
    <scope>NUCLEOTIDE SEQUENCE</scope>
    <source>
        <strain evidence="3">P08H-3</strain>
    </source>
</reference>
<dbReference type="Pfam" id="PF00147">
    <property type="entry name" value="Fibrinogen_C"/>
    <property type="match status" value="1"/>
</dbReference>
<keyword evidence="4" id="KW-1185">Reference proteome</keyword>
<dbReference type="PANTHER" id="PTHR19143">
    <property type="entry name" value="FIBRINOGEN/TENASCIN/ANGIOPOEITIN"/>
    <property type="match status" value="1"/>
</dbReference>
<sequence>MTFTYVLLSCLILMAKCASCQLLRYAEQSLIPDDESLLTDYVPDTCAIFNINADARVPIISHFRIQLPSVNGNPINVSLIGNNINCGRYFYVTSLSPAETETWTGRWSTCTLIEKSLSENDENCLYMCQCSGCCEEIQIIRQPTSVEDSYWSLCEISLKFTTVINQCSKRAATGVYKATVGTNDCEYRDIYCDMETDGGGWTVLLRRVDGSENFNRDWQDYKQGFGSLNGEFWAGNELINRLTNDGRGYTLRVDMTSYEGEKRFAKYTRFIIHGEEAKYPLYVDGYDNRSTLPNSLWTHRACKFSTGNADNDGSSSRNLATEFQSGWWYCEKDDVILTGLYGNLSEISSGSGIQWKGAWPTKRYAKYVVMMIHPN</sequence>
<feature type="signal peptide" evidence="1">
    <location>
        <begin position="1"/>
        <end position="20"/>
    </location>
</feature>